<dbReference type="GO" id="GO:0000122">
    <property type="term" value="P:negative regulation of transcription by RNA polymerase II"/>
    <property type="evidence" value="ECO:0007669"/>
    <property type="project" value="TreeGrafter"/>
</dbReference>
<dbReference type="PROSITE" id="PS51004">
    <property type="entry name" value="SEMA"/>
    <property type="match status" value="2"/>
</dbReference>
<evidence type="ECO:0000256" key="7">
    <source>
        <dbReference type="ARBA" id="ARBA00022782"/>
    </source>
</evidence>
<dbReference type="GO" id="GO:0071526">
    <property type="term" value="P:semaphorin-plexin signaling pathway"/>
    <property type="evidence" value="ECO:0007669"/>
    <property type="project" value="TreeGrafter"/>
</dbReference>
<dbReference type="GO" id="GO:0007411">
    <property type="term" value="P:axon guidance"/>
    <property type="evidence" value="ECO:0007669"/>
    <property type="project" value="TreeGrafter"/>
</dbReference>
<comment type="caution">
    <text evidence="14">Lacks conserved residue(s) required for the propagation of feature annotation.</text>
</comment>
<comment type="subcellular location">
    <subcellularLocation>
        <location evidence="1">Membrane</location>
        <topology evidence="1">Single-pass type I membrane protein</topology>
    </subcellularLocation>
</comment>
<evidence type="ECO:0000256" key="2">
    <source>
        <dbReference type="ARBA" id="ARBA00009492"/>
    </source>
</evidence>
<dbReference type="FunFam" id="2.130.10.10:FF:000033">
    <property type="entry name" value="Semaphorin 4B"/>
    <property type="match status" value="1"/>
</dbReference>
<dbReference type="InterPro" id="IPR001627">
    <property type="entry name" value="Semap_dom"/>
</dbReference>
<evidence type="ECO:0000256" key="10">
    <source>
        <dbReference type="ARBA" id="ARBA00023136"/>
    </source>
</evidence>
<accession>A0A1S3GUE3</accession>
<feature type="non-terminal residue" evidence="18">
    <location>
        <position position="733"/>
    </location>
</feature>
<keyword evidence="5" id="KW-0812">Transmembrane</keyword>
<keyword evidence="8" id="KW-0524">Neurogenesis</keyword>
<dbReference type="InterPro" id="IPR013783">
    <property type="entry name" value="Ig-like_fold"/>
</dbReference>
<dbReference type="InterPro" id="IPR015943">
    <property type="entry name" value="WD40/YVTN_repeat-like_dom_sf"/>
</dbReference>
<evidence type="ECO:0000256" key="3">
    <source>
        <dbReference type="ARBA" id="ARBA00022473"/>
    </source>
</evidence>
<evidence type="ECO:0000256" key="15">
    <source>
        <dbReference type="SAM" id="SignalP"/>
    </source>
</evidence>
<keyword evidence="6 15" id="KW-0732">Signal</keyword>
<dbReference type="Gene3D" id="2.130.10.10">
    <property type="entry name" value="YVTN repeat-like/Quinoprotein amine dehydrogenase"/>
    <property type="match status" value="2"/>
</dbReference>
<evidence type="ECO:0000256" key="9">
    <source>
        <dbReference type="ARBA" id="ARBA00022989"/>
    </source>
</evidence>
<protein>
    <submittedName>
        <fullName evidence="18">Semaphorin-4D-like</fullName>
    </submittedName>
</protein>
<evidence type="ECO:0000259" key="16">
    <source>
        <dbReference type="PROSITE" id="PS51004"/>
    </source>
</evidence>
<evidence type="ECO:0000256" key="11">
    <source>
        <dbReference type="ARBA" id="ARBA00023157"/>
    </source>
</evidence>
<evidence type="ECO:0000256" key="6">
    <source>
        <dbReference type="ARBA" id="ARBA00022729"/>
    </source>
</evidence>
<evidence type="ECO:0000256" key="4">
    <source>
        <dbReference type="ARBA" id="ARBA00022553"/>
    </source>
</evidence>
<dbReference type="PANTHER" id="PTHR11036">
    <property type="entry name" value="SEMAPHORIN"/>
    <property type="match status" value="1"/>
</dbReference>
<keyword evidence="13" id="KW-0393">Immunoglobulin domain</keyword>
<dbReference type="SMART" id="SM00423">
    <property type="entry name" value="PSI"/>
    <property type="match status" value="1"/>
</dbReference>
<keyword evidence="7" id="KW-0221">Differentiation</keyword>
<feature type="chain" id="PRO_5010255437" evidence="15">
    <location>
        <begin position="22"/>
        <end position="733"/>
    </location>
</feature>
<evidence type="ECO:0000256" key="8">
    <source>
        <dbReference type="ARBA" id="ARBA00022902"/>
    </source>
</evidence>
<evidence type="ECO:0000256" key="13">
    <source>
        <dbReference type="ARBA" id="ARBA00023319"/>
    </source>
</evidence>
<organism evidence="17 18">
    <name type="scientific">Dipodomys ordii</name>
    <name type="common">Ord's kangaroo rat</name>
    <dbReference type="NCBI Taxonomy" id="10020"/>
    <lineage>
        <taxon>Eukaryota</taxon>
        <taxon>Metazoa</taxon>
        <taxon>Chordata</taxon>
        <taxon>Craniata</taxon>
        <taxon>Vertebrata</taxon>
        <taxon>Euteleostomi</taxon>
        <taxon>Mammalia</taxon>
        <taxon>Eutheria</taxon>
        <taxon>Euarchontoglires</taxon>
        <taxon>Glires</taxon>
        <taxon>Rodentia</taxon>
        <taxon>Castorimorpha</taxon>
        <taxon>Heteromyidae</taxon>
        <taxon>Dipodomyinae</taxon>
        <taxon>Dipodomys</taxon>
    </lineage>
</organism>
<evidence type="ECO:0000313" key="18">
    <source>
        <dbReference type="RefSeq" id="XP_012891889.1"/>
    </source>
</evidence>
<keyword evidence="9" id="KW-1133">Transmembrane helix</keyword>
<feature type="domain" description="Sema" evidence="16">
    <location>
        <begin position="25"/>
        <end position="497"/>
    </location>
</feature>
<keyword evidence="17" id="KW-1185">Reference proteome</keyword>
<comment type="similarity">
    <text evidence="2">Belongs to the semaphorin family.</text>
</comment>
<keyword evidence="4" id="KW-0597">Phosphoprotein</keyword>
<dbReference type="Proteomes" id="UP000081671">
    <property type="component" value="Unplaced"/>
</dbReference>
<dbReference type="InterPro" id="IPR002165">
    <property type="entry name" value="Plexin_repeat"/>
</dbReference>
<keyword evidence="3" id="KW-0217">Developmental protein</keyword>
<name>A0A1S3GUE3_DIPOR</name>
<keyword evidence="10" id="KW-0472">Membrane</keyword>
<reference evidence="18" key="1">
    <citation type="submission" date="2025-08" db="UniProtKB">
        <authorList>
            <consortium name="RefSeq"/>
        </authorList>
    </citation>
    <scope>IDENTIFICATION</scope>
    <source>
        <tissue evidence="18">Kidney</tissue>
    </source>
</reference>
<evidence type="ECO:0000256" key="14">
    <source>
        <dbReference type="PROSITE-ProRule" id="PRU00352"/>
    </source>
</evidence>
<dbReference type="GO" id="GO:0043931">
    <property type="term" value="P:ossification involved in bone maturation"/>
    <property type="evidence" value="ECO:0007669"/>
    <property type="project" value="TreeGrafter"/>
</dbReference>
<gene>
    <name evidence="18" type="primary">LOC106001325</name>
</gene>
<dbReference type="GO" id="GO:0030335">
    <property type="term" value="P:positive regulation of cell migration"/>
    <property type="evidence" value="ECO:0007669"/>
    <property type="project" value="TreeGrafter"/>
</dbReference>
<dbReference type="KEGG" id="dord:106001325"/>
<evidence type="ECO:0000256" key="1">
    <source>
        <dbReference type="ARBA" id="ARBA00004479"/>
    </source>
</evidence>
<dbReference type="GO" id="GO:0001755">
    <property type="term" value="P:neural crest cell migration"/>
    <property type="evidence" value="ECO:0007669"/>
    <property type="project" value="TreeGrafter"/>
</dbReference>
<dbReference type="Gene3D" id="2.60.40.10">
    <property type="entry name" value="Immunoglobulins"/>
    <property type="match status" value="1"/>
</dbReference>
<dbReference type="SUPFAM" id="SSF101912">
    <property type="entry name" value="Sema domain"/>
    <property type="match status" value="2"/>
</dbReference>
<dbReference type="InterPro" id="IPR016201">
    <property type="entry name" value="PSI"/>
</dbReference>
<dbReference type="GO" id="GO:0005615">
    <property type="term" value="C:extracellular space"/>
    <property type="evidence" value="ECO:0007669"/>
    <property type="project" value="TreeGrafter"/>
</dbReference>
<dbReference type="InParanoid" id="A0A1S3GUE3"/>
<keyword evidence="12" id="KW-0325">Glycoprotein</keyword>
<proteinExistence type="inferred from homology"/>
<dbReference type="GeneID" id="106001325"/>
<dbReference type="Pfam" id="PF01403">
    <property type="entry name" value="Sema"/>
    <property type="match status" value="1"/>
</dbReference>
<dbReference type="SUPFAM" id="SSF103575">
    <property type="entry name" value="Plexin repeat"/>
    <property type="match status" value="1"/>
</dbReference>
<dbReference type="GO" id="GO:0045499">
    <property type="term" value="F:chemorepellent activity"/>
    <property type="evidence" value="ECO:0007669"/>
    <property type="project" value="TreeGrafter"/>
</dbReference>
<dbReference type="InterPro" id="IPR036352">
    <property type="entry name" value="Semap_dom_sf"/>
</dbReference>
<dbReference type="SMART" id="SM00630">
    <property type="entry name" value="Sema"/>
    <property type="match status" value="1"/>
</dbReference>
<evidence type="ECO:0000256" key="12">
    <source>
        <dbReference type="ARBA" id="ARBA00023180"/>
    </source>
</evidence>
<dbReference type="Pfam" id="PF01437">
    <property type="entry name" value="PSI"/>
    <property type="match status" value="1"/>
</dbReference>
<feature type="signal peptide" evidence="15">
    <location>
        <begin position="1"/>
        <end position="21"/>
    </location>
</feature>
<sequence length="733" mass="83376">MRSPIVGLLTVLIVVYWKVVAFAPKPQISWEHGEVELGRFHEPGIYNYSVLLLSEDQNTLYVGAREAIFSVSALNISKKKHEVYWMVSEETKAKCVEKGKSKDTECLNYIRVLQPLSASSLYVCGTNAFKPICDHLNLTSFKFQRKNENGRGRCPFDPEHSYTSVMVDGQLYSGTTRNFLGSQHTISTNFSQNPLRTEYAIPWLYEPSFVYADVFKKTQDSPEGEDDKVCFFFTEVSMEYEFISKLKIPCIARVCKGDKGGLRILKKKWTSFLKAKLICSWTDVHYIFNILQDVFVLRTPGLKEPIFYGLFTLKLDNTELSAVCAYTLSMVEAVFTHGKYMQSTTMKSHTKWMSYNGPLPTPRPGMCINGKARTANYTSSLDLPDKTLNFIRDHPLINDSVTPIGNRPKLVKKDVKYTQIMVDRIRALDWKVYDVMFVSTDQGTLHKAVTLKNGMHIIEEIRFFQNSEPVQTLLLSSMKTSKFIYAGSNSGVVQVPLAFCRNHSSCEDSVLARDPYCVWSPLSATCVALHEAQDRSRAWIQDMSGNVSLCLDKSKVSLQQHILKHGEMVELKCSLKSHLAQVVWKFQNRVLKTKKHKYILVDNKNLLPPPPSPMSLPAEDTPHVDLYPKRMCGPIRGLLLALVVEFGTVVAFVSIPRLTWELGEVDLVQFHEPGIFNYSELLLNEYKDMLYVGAREAIFALNMLNISQKKQELHWMVSDETKADCIAKGRSKE</sequence>
<dbReference type="Gene3D" id="3.30.1680.10">
    <property type="entry name" value="ligand-binding face of the semaphorins, domain 2"/>
    <property type="match status" value="1"/>
</dbReference>
<dbReference type="RefSeq" id="XP_012891889.1">
    <property type="nucleotide sequence ID" value="XM_013036435.1"/>
</dbReference>
<dbReference type="AlphaFoldDB" id="A0A1S3GUE3"/>
<dbReference type="PANTHER" id="PTHR11036:SF18">
    <property type="entry name" value="SEMAPHORIN-4D"/>
    <property type="match status" value="1"/>
</dbReference>
<dbReference type="GO" id="GO:0030215">
    <property type="term" value="F:semaphorin receptor binding"/>
    <property type="evidence" value="ECO:0007669"/>
    <property type="project" value="InterPro"/>
</dbReference>
<evidence type="ECO:0000256" key="5">
    <source>
        <dbReference type="ARBA" id="ARBA00022692"/>
    </source>
</evidence>
<feature type="domain" description="Sema" evidence="16">
    <location>
        <begin position="650"/>
        <end position="733"/>
    </location>
</feature>
<dbReference type="OrthoDB" id="9988752at2759"/>
<evidence type="ECO:0000313" key="17">
    <source>
        <dbReference type="Proteomes" id="UP000081671"/>
    </source>
</evidence>
<keyword evidence="11" id="KW-1015">Disulfide bond</keyword>
<dbReference type="InterPro" id="IPR027231">
    <property type="entry name" value="Semaphorin"/>
</dbReference>
<dbReference type="GO" id="GO:0005886">
    <property type="term" value="C:plasma membrane"/>
    <property type="evidence" value="ECO:0007669"/>
    <property type="project" value="TreeGrafter"/>
</dbReference>